<reference evidence="5 6" key="2">
    <citation type="journal article" date="2014" name="BMC Genomics">
        <title>An improved genome of the model marine alga Ostreococcus tauri unfolds by assessing Illumina de novo assemblies.</title>
        <authorList>
            <person name="Blanc-Mathieu R."/>
            <person name="Verhelst B."/>
            <person name="Derelle E."/>
            <person name="Rombauts S."/>
            <person name="Bouget F.Y."/>
            <person name="Carre I."/>
            <person name="Chateau A."/>
            <person name="Eyre-Walker A."/>
            <person name="Grimsley N."/>
            <person name="Moreau H."/>
            <person name="Piegu B."/>
            <person name="Rivals E."/>
            <person name="Schackwitz W."/>
            <person name="Van de Peer Y."/>
            <person name="Piganeau G."/>
        </authorList>
    </citation>
    <scope>NUCLEOTIDE SEQUENCE [LARGE SCALE GENOMIC DNA]</scope>
    <source>
        <strain evidence="6">OTTH 0595 / CCAP 157/2 / RCC745</strain>
    </source>
</reference>
<dbReference type="InterPro" id="IPR052663">
    <property type="entry name" value="RF_glutamine_MTase_cyano"/>
</dbReference>
<dbReference type="OrthoDB" id="269872at2759"/>
<dbReference type="EMBL" id="CAID01000002">
    <property type="protein sequence ID" value="CAL52132.1"/>
    <property type="molecule type" value="Genomic_DNA"/>
</dbReference>
<feature type="domain" description="Methyltransferase small" evidence="4">
    <location>
        <begin position="217"/>
        <end position="299"/>
    </location>
</feature>
<dbReference type="PANTHER" id="PTHR47441:SF3">
    <property type="entry name" value="RELEASE FACTOR GLUTAMINE METHYLTRANSFERASE"/>
    <property type="match status" value="1"/>
</dbReference>
<evidence type="ECO:0000256" key="2">
    <source>
        <dbReference type="ARBA" id="ARBA00022679"/>
    </source>
</evidence>
<comment type="caution">
    <text evidence="5">The sequence shown here is derived from an EMBL/GenBank/DDBJ whole genome shotgun (WGS) entry which is preliminary data.</text>
</comment>
<dbReference type="FunCoup" id="Q01EX0">
    <property type="interactions" value="585"/>
</dbReference>
<dbReference type="PROSITE" id="PS00092">
    <property type="entry name" value="N6_MTASE"/>
    <property type="match status" value="1"/>
</dbReference>
<protein>
    <submittedName>
        <fullName evidence="5">Modification methylase HemK</fullName>
    </submittedName>
</protein>
<dbReference type="Pfam" id="PF05175">
    <property type="entry name" value="MTS"/>
    <property type="match status" value="1"/>
</dbReference>
<evidence type="ECO:0000256" key="1">
    <source>
        <dbReference type="ARBA" id="ARBA00022603"/>
    </source>
</evidence>
<dbReference type="InParanoid" id="Q01EX0"/>
<dbReference type="STRING" id="70448.Q01EX0"/>
<evidence type="ECO:0000313" key="6">
    <source>
        <dbReference type="Proteomes" id="UP000009170"/>
    </source>
</evidence>
<keyword evidence="6" id="KW-1185">Reference proteome</keyword>
<proteinExistence type="predicted"/>
<dbReference type="InterPro" id="IPR004556">
    <property type="entry name" value="HemK-like"/>
</dbReference>
<evidence type="ECO:0000256" key="3">
    <source>
        <dbReference type="ARBA" id="ARBA00022691"/>
    </source>
</evidence>
<dbReference type="GO" id="GO:0003676">
    <property type="term" value="F:nucleic acid binding"/>
    <property type="evidence" value="ECO:0007669"/>
    <property type="project" value="InterPro"/>
</dbReference>
<dbReference type="CDD" id="cd02440">
    <property type="entry name" value="AdoMet_MTases"/>
    <property type="match status" value="1"/>
</dbReference>
<gene>
    <name evidence="5" type="ORF">OT_ostta02g01040</name>
</gene>
<name>Q01EX0_OSTTA</name>
<dbReference type="PANTHER" id="PTHR47441">
    <property type="match status" value="1"/>
</dbReference>
<keyword evidence="3" id="KW-0949">S-adenosyl-L-methionine</keyword>
<dbReference type="InterPro" id="IPR007848">
    <property type="entry name" value="Small_mtfrase_dom"/>
</dbReference>
<dbReference type="AlphaFoldDB" id="Q01EX0"/>
<keyword evidence="2" id="KW-0808">Transferase</keyword>
<dbReference type="Gene3D" id="3.40.50.150">
    <property type="entry name" value="Vaccinia Virus protein VP39"/>
    <property type="match status" value="1"/>
</dbReference>
<dbReference type="KEGG" id="ota:OT_ostta02g01040"/>
<evidence type="ECO:0000259" key="4">
    <source>
        <dbReference type="Pfam" id="PF05175"/>
    </source>
</evidence>
<dbReference type="InterPro" id="IPR029063">
    <property type="entry name" value="SAM-dependent_MTases_sf"/>
</dbReference>
<dbReference type="GO" id="GO:0008276">
    <property type="term" value="F:protein methyltransferase activity"/>
    <property type="evidence" value="ECO:0007669"/>
    <property type="project" value="InterPro"/>
</dbReference>
<dbReference type="NCBIfam" id="TIGR00536">
    <property type="entry name" value="hemK_fam"/>
    <property type="match status" value="1"/>
</dbReference>
<dbReference type="InterPro" id="IPR002052">
    <property type="entry name" value="DNA_methylase_N6_adenine_CS"/>
</dbReference>
<organism evidence="5 6">
    <name type="scientific">Ostreococcus tauri</name>
    <name type="common">Marine green alga</name>
    <dbReference type="NCBI Taxonomy" id="70448"/>
    <lineage>
        <taxon>Eukaryota</taxon>
        <taxon>Viridiplantae</taxon>
        <taxon>Chlorophyta</taxon>
        <taxon>Mamiellophyceae</taxon>
        <taxon>Mamiellales</taxon>
        <taxon>Bathycoccaceae</taxon>
        <taxon>Ostreococcus</taxon>
    </lineage>
</organism>
<dbReference type="OMA" id="CDGAVSM"/>
<dbReference type="RefSeq" id="XP_003074865.1">
    <property type="nucleotide sequence ID" value="XM_003074817.1"/>
</dbReference>
<dbReference type="GO" id="GO:0032259">
    <property type="term" value="P:methylation"/>
    <property type="evidence" value="ECO:0007669"/>
    <property type="project" value="UniProtKB-KW"/>
</dbReference>
<dbReference type="SUPFAM" id="SSF53335">
    <property type="entry name" value="S-adenosyl-L-methionine-dependent methyltransferases"/>
    <property type="match status" value="1"/>
</dbReference>
<accession>Q01EX0</accession>
<evidence type="ECO:0000313" key="5">
    <source>
        <dbReference type="EMBL" id="CAL52132.1"/>
    </source>
</evidence>
<dbReference type="GO" id="GO:0008757">
    <property type="term" value="F:S-adenosylmethionine-dependent methyltransferase activity"/>
    <property type="evidence" value="ECO:0007669"/>
    <property type="project" value="UniProtKB-ARBA"/>
</dbReference>
<dbReference type="GeneID" id="9832693"/>
<sequence>MSSLARQTYLLRVASSGPRGVVKRRNDVTGCYHAHRSFSSRSDVVSAVPLRLSEQPARYTARIPELDNFRRWAKLMAEREVTDFNTIDGSPNLQTLHREIDWLISDNIASVQGFGQSLNSVKHVSSLLNSSELYSVTLRLSIEELEHLWRKRTMERVPLQYLTHTAHWRDLELTVSDAVLIPRPETELLIDFAEEILNRLELQLDGTSTWNHLLSSPWLDLGTGSGALAIAMAQALQSRGRETVPLVLATDKSIEAVEVAKHNATTCGVQDVIQVLNGSWFEPIDDSIRFAGILSNPPYIPTELLGSLQPEVYLHEPRLALDGGVSGGLLHITSICAKITDFLLPGGLFAIETHGAEQAKFVGRLLEQTRAFDDIRTRADYAGVCRFVTARKQR</sequence>
<dbReference type="Proteomes" id="UP000009170">
    <property type="component" value="Unassembled WGS sequence"/>
</dbReference>
<reference evidence="6" key="1">
    <citation type="journal article" date="2006" name="Proc. Natl. Acad. Sci. U.S.A.">
        <title>Genome analysis of the smallest free-living eukaryote Ostreococcus tauri unveils many unique features.</title>
        <authorList>
            <person name="Derelle E."/>
            <person name="Ferraz C."/>
            <person name="Rombauts S."/>
            <person name="Rouze P."/>
            <person name="Worden A.Z."/>
            <person name="Robbens S."/>
            <person name="Partensky F."/>
            <person name="Degroeve S."/>
            <person name="Echeynie S."/>
            <person name="Cooke R."/>
            <person name="Saeys Y."/>
            <person name="Wuyts J."/>
            <person name="Jabbari K."/>
            <person name="Bowler C."/>
            <person name="Panaud O."/>
            <person name="Piegu B."/>
            <person name="Ball S.G."/>
            <person name="Ral J.-P."/>
            <person name="Bouget F.-Y."/>
            <person name="Piganeau G."/>
            <person name="De Baets B."/>
            <person name="Picard A."/>
            <person name="Delseny M."/>
            <person name="Demaille J."/>
            <person name="Van de Peer Y."/>
            <person name="Moreau H."/>
        </authorList>
    </citation>
    <scope>NUCLEOTIDE SEQUENCE [LARGE SCALE GENOMIC DNA]</scope>
    <source>
        <strain evidence="6">OTTH 0595 / CCAP 157/2 / RCC745</strain>
    </source>
</reference>
<keyword evidence="1 5" id="KW-0489">Methyltransferase</keyword>